<accession>A0A2B0M9P1</accession>
<feature type="transmembrane region" description="Helical" evidence="1">
    <location>
        <begin position="94"/>
        <end position="116"/>
    </location>
</feature>
<dbReference type="AlphaFoldDB" id="A0A2B0M9P1"/>
<keyword evidence="1" id="KW-0812">Transmembrane</keyword>
<dbReference type="EMBL" id="NUWN01000047">
    <property type="protein sequence ID" value="PFK40922.1"/>
    <property type="molecule type" value="Genomic_DNA"/>
</dbReference>
<evidence type="ECO:0000313" key="2">
    <source>
        <dbReference type="EMBL" id="PFK40922.1"/>
    </source>
</evidence>
<feature type="transmembrane region" description="Helical" evidence="1">
    <location>
        <begin position="68"/>
        <end position="88"/>
    </location>
</feature>
<reference evidence="2 3" key="1">
    <citation type="submission" date="2017-09" db="EMBL/GenBank/DDBJ databases">
        <title>Large-scale bioinformatics analysis of Bacillus genomes uncovers conserved roles of natural products in bacterial physiology.</title>
        <authorList>
            <consortium name="Agbiome Team Llc"/>
            <person name="Bleich R.M."/>
            <person name="Grubbs K.J."/>
            <person name="Santa Maria K.C."/>
            <person name="Allen S.E."/>
            <person name="Farag S."/>
            <person name="Shank E.A."/>
            <person name="Bowers A."/>
        </authorList>
    </citation>
    <scope>NUCLEOTIDE SEQUENCE [LARGE SCALE GENOMIC DNA]</scope>
    <source>
        <strain evidence="2 3">AFS083043</strain>
    </source>
</reference>
<dbReference type="Gene3D" id="1.20.210.10">
    <property type="entry name" value="Cytochrome c oxidase-like, subunit I domain"/>
    <property type="match status" value="1"/>
</dbReference>
<dbReference type="Proteomes" id="UP000242656">
    <property type="component" value="Unassembled WGS sequence"/>
</dbReference>
<protein>
    <submittedName>
        <fullName evidence="2">Cytochrome-c oxidase</fullName>
    </submittedName>
</protein>
<evidence type="ECO:0000256" key="1">
    <source>
        <dbReference type="SAM" id="Phobius"/>
    </source>
</evidence>
<keyword evidence="1" id="KW-0472">Membrane</keyword>
<name>A0A2B0M9P1_BACCE</name>
<evidence type="ECO:0000313" key="3">
    <source>
        <dbReference type="Proteomes" id="UP000242656"/>
    </source>
</evidence>
<gene>
    <name evidence="2" type="ORF">COI93_12600</name>
</gene>
<dbReference type="InterPro" id="IPR036927">
    <property type="entry name" value="Cyt_c_oxase-like_su1_sf"/>
</dbReference>
<organism evidence="2 3">
    <name type="scientific">Bacillus cereus</name>
    <dbReference type="NCBI Taxonomy" id="1396"/>
    <lineage>
        <taxon>Bacteria</taxon>
        <taxon>Bacillati</taxon>
        <taxon>Bacillota</taxon>
        <taxon>Bacilli</taxon>
        <taxon>Bacillales</taxon>
        <taxon>Bacillaceae</taxon>
        <taxon>Bacillus</taxon>
        <taxon>Bacillus cereus group</taxon>
    </lineage>
</organism>
<feature type="transmembrane region" description="Helical" evidence="1">
    <location>
        <begin position="12"/>
        <end position="29"/>
    </location>
</feature>
<proteinExistence type="predicted"/>
<comment type="caution">
    <text evidence="2">The sequence shown here is derived from an EMBL/GenBank/DDBJ whole genome shotgun (WGS) entry which is preliminary data.</text>
</comment>
<sequence>MGIRFIQISSIYFVIGVCMGLFMSISSNFKLTAVHVHVLLLGWTSMMLAGILYYIFKEAGTSKLGKLHFWLLNIGLPIMMIALAFEIYGYHTAIPFVAGGSILVVLAIIIFAINIFTQMKDPQK</sequence>
<keyword evidence="1" id="KW-1133">Transmembrane helix</keyword>
<dbReference type="SUPFAM" id="SSF81442">
    <property type="entry name" value="Cytochrome c oxidase subunit I-like"/>
    <property type="match status" value="1"/>
</dbReference>
<dbReference type="RefSeq" id="WP_098491079.1">
    <property type="nucleotide sequence ID" value="NZ_NUWN01000047.1"/>
</dbReference>
<feature type="transmembrane region" description="Helical" evidence="1">
    <location>
        <begin position="35"/>
        <end position="56"/>
    </location>
</feature>